<evidence type="ECO:0000259" key="1">
    <source>
        <dbReference type="PROSITE" id="PS50835"/>
    </source>
</evidence>
<feature type="domain" description="Ig-like" evidence="1">
    <location>
        <begin position="64"/>
        <end position="156"/>
    </location>
</feature>
<sequence>MAWSPDAQMVVKHTKHSEELDDWVLILPKVRKSDAGLYECQLTSVGGYHTHVQLNIVGPPITDPAVSLTGEQYVERGEQIKLTCNATGGKQIADQIDWFKDGNIIAGPQYKDYIIFTYRLHEHGALVSTLQVDRATTEHAGTYVCRSSYNKLKDIAVQVLVAERDNVKRGTVSSNNSSPCPVQRSTICILFCLVVTQLTLHD</sequence>
<dbReference type="Pfam" id="PF13927">
    <property type="entry name" value="Ig_3"/>
    <property type="match status" value="1"/>
</dbReference>
<dbReference type="Gene3D" id="2.60.40.10">
    <property type="entry name" value="Immunoglobulins"/>
    <property type="match status" value="2"/>
</dbReference>
<evidence type="ECO:0000313" key="2">
    <source>
        <dbReference type="Proteomes" id="UP000694888"/>
    </source>
</evidence>
<organism evidence="2 3">
    <name type="scientific">Aplysia californica</name>
    <name type="common">California sea hare</name>
    <dbReference type="NCBI Taxonomy" id="6500"/>
    <lineage>
        <taxon>Eukaryota</taxon>
        <taxon>Metazoa</taxon>
        <taxon>Spiralia</taxon>
        <taxon>Lophotrochozoa</taxon>
        <taxon>Mollusca</taxon>
        <taxon>Gastropoda</taxon>
        <taxon>Heterobranchia</taxon>
        <taxon>Euthyneura</taxon>
        <taxon>Tectipleura</taxon>
        <taxon>Aplysiida</taxon>
        <taxon>Aplysioidea</taxon>
        <taxon>Aplysiidae</taxon>
        <taxon>Aplysia</taxon>
    </lineage>
</organism>
<dbReference type="PROSITE" id="PS50835">
    <property type="entry name" value="IG_LIKE"/>
    <property type="match status" value="2"/>
</dbReference>
<dbReference type="InterPro" id="IPR036179">
    <property type="entry name" value="Ig-like_dom_sf"/>
</dbReference>
<dbReference type="SMART" id="SM00409">
    <property type="entry name" value="IG"/>
    <property type="match status" value="2"/>
</dbReference>
<gene>
    <name evidence="3" type="primary">LOC101849834</name>
</gene>
<feature type="domain" description="Ig-like" evidence="1">
    <location>
        <begin position="1"/>
        <end position="55"/>
    </location>
</feature>
<dbReference type="PANTHER" id="PTHR23279:SF36">
    <property type="entry name" value="DEFECTIVE PROBOSCIS EXTENSION RESPONSE 9, ISOFORM A"/>
    <property type="match status" value="1"/>
</dbReference>
<dbReference type="Proteomes" id="UP000694888">
    <property type="component" value="Unplaced"/>
</dbReference>
<dbReference type="InterPro" id="IPR003599">
    <property type="entry name" value="Ig_sub"/>
</dbReference>
<reference evidence="3" key="1">
    <citation type="submission" date="2025-08" db="UniProtKB">
        <authorList>
            <consortium name="RefSeq"/>
        </authorList>
    </citation>
    <scope>IDENTIFICATION</scope>
</reference>
<dbReference type="InterPro" id="IPR013783">
    <property type="entry name" value="Ig-like_fold"/>
</dbReference>
<evidence type="ECO:0000313" key="3">
    <source>
        <dbReference type="RefSeq" id="XP_012936273.1"/>
    </source>
</evidence>
<dbReference type="GeneID" id="101849834"/>
<name>A0ABM0ZX18_APLCA</name>
<dbReference type="InterPro" id="IPR037448">
    <property type="entry name" value="Zig-8"/>
</dbReference>
<proteinExistence type="predicted"/>
<protein>
    <submittedName>
        <fullName evidence="3">Zwei Ig domain protein zig-8</fullName>
    </submittedName>
</protein>
<dbReference type="SUPFAM" id="SSF48726">
    <property type="entry name" value="Immunoglobulin"/>
    <property type="match status" value="2"/>
</dbReference>
<dbReference type="InterPro" id="IPR007110">
    <property type="entry name" value="Ig-like_dom"/>
</dbReference>
<accession>A0ABM0ZX18</accession>
<dbReference type="RefSeq" id="XP_012936273.1">
    <property type="nucleotide sequence ID" value="XM_013080819.2"/>
</dbReference>
<dbReference type="PANTHER" id="PTHR23279">
    <property type="entry name" value="DEFECTIVE PROBOSCIS EXTENSION RESPONSE DPR -RELATED"/>
    <property type="match status" value="1"/>
</dbReference>
<keyword evidence="2" id="KW-1185">Reference proteome</keyword>